<keyword evidence="2 4" id="KW-0472">Membrane</keyword>
<feature type="transmembrane region" description="Helical" evidence="4">
    <location>
        <begin position="143"/>
        <end position="166"/>
    </location>
</feature>
<feature type="signal peptide" evidence="5">
    <location>
        <begin position="1"/>
        <end position="16"/>
    </location>
</feature>
<dbReference type="GO" id="GO:0005102">
    <property type="term" value="F:signaling receptor binding"/>
    <property type="evidence" value="ECO:0007669"/>
    <property type="project" value="TreeGrafter"/>
</dbReference>
<keyword evidence="3" id="KW-0393">Immunoglobulin domain</keyword>
<keyword evidence="4" id="KW-0812">Transmembrane</keyword>
<comment type="subcellular location">
    <subcellularLocation>
        <location evidence="1">Membrane</location>
    </subcellularLocation>
</comment>
<dbReference type="GO" id="GO:0009897">
    <property type="term" value="C:external side of plasma membrane"/>
    <property type="evidence" value="ECO:0007669"/>
    <property type="project" value="TreeGrafter"/>
</dbReference>
<dbReference type="GO" id="GO:0050852">
    <property type="term" value="P:T cell receptor signaling pathway"/>
    <property type="evidence" value="ECO:0007669"/>
    <property type="project" value="TreeGrafter"/>
</dbReference>
<reference evidence="7 8" key="1">
    <citation type="submission" date="2024-01" db="EMBL/GenBank/DDBJ databases">
        <authorList>
            <person name="Alioto T."/>
            <person name="Alioto T."/>
            <person name="Gomez Garrido J."/>
        </authorList>
    </citation>
    <scope>NUCLEOTIDE SEQUENCE [LARGE SCALE GENOMIC DNA]</scope>
</reference>
<proteinExistence type="predicted"/>
<dbReference type="PANTHER" id="PTHR24100:SF151">
    <property type="entry name" value="ICOS LIGAND"/>
    <property type="match status" value="1"/>
</dbReference>
<dbReference type="GO" id="GO:0001817">
    <property type="term" value="P:regulation of cytokine production"/>
    <property type="evidence" value="ECO:0007669"/>
    <property type="project" value="TreeGrafter"/>
</dbReference>
<evidence type="ECO:0000313" key="7">
    <source>
        <dbReference type="EMBL" id="CAK6978870.1"/>
    </source>
</evidence>
<evidence type="ECO:0000313" key="8">
    <source>
        <dbReference type="Proteomes" id="UP001314229"/>
    </source>
</evidence>
<evidence type="ECO:0000259" key="6">
    <source>
        <dbReference type="PROSITE" id="PS50835"/>
    </source>
</evidence>
<dbReference type="InterPro" id="IPR003599">
    <property type="entry name" value="Ig_sub"/>
</dbReference>
<feature type="chain" id="PRO_5043617755" evidence="5">
    <location>
        <begin position="17"/>
        <end position="181"/>
    </location>
</feature>
<protein>
    <submittedName>
        <fullName evidence="7">Uncharacterized protein LOC122974278</fullName>
    </submittedName>
</protein>
<evidence type="ECO:0000256" key="1">
    <source>
        <dbReference type="ARBA" id="ARBA00004370"/>
    </source>
</evidence>
<gene>
    <name evidence="7" type="ORF">FSCOSCO3_A031617</name>
</gene>
<dbReference type="Gene3D" id="2.60.40.10">
    <property type="entry name" value="Immunoglobulins"/>
    <property type="match status" value="1"/>
</dbReference>
<accession>A0AAV1Q5J4</accession>
<dbReference type="InterPro" id="IPR007110">
    <property type="entry name" value="Ig-like_dom"/>
</dbReference>
<dbReference type="InterPro" id="IPR036179">
    <property type="entry name" value="Ig-like_dom_sf"/>
</dbReference>
<dbReference type="Proteomes" id="UP001314229">
    <property type="component" value="Unassembled WGS sequence"/>
</dbReference>
<dbReference type="SMART" id="SM00406">
    <property type="entry name" value="IGv"/>
    <property type="match status" value="1"/>
</dbReference>
<dbReference type="InterPro" id="IPR013106">
    <property type="entry name" value="Ig_V-set"/>
</dbReference>
<dbReference type="AlphaFoldDB" id="A0AAV1Q5J4"/>
<evidence type="ECO:0000256" key="3">
    <source>
        <dbReference type="ARBA" id="ARBA00023319"/>
    </source>
</evidence>
<keyword evidence="8" id="KW-1185">Reference proteome</keyword>
<dbReference type="Pfam" id="PF07686">
    <property type="entry name" value="V-set"/>
    <property type="match status" value="1"/>
</dbReference>
<keyword evidence="4" id="KW-1133">Transmembrane helix</keyword>
<dbReference type="EMBL" id="CAWUFR010000523">
    <property type="protein sequence ID" value="CAK6978870.1"/>
    <property type="molecule type" value="Genomic_DNA"/>
</dbReference>
<organism evidence="7 8">
    <name type="scientific">Scomber scombrus</name>
    <name type="common">Atlantic mackerel</name>
    <name type="synonym">Scomber vernalis</name>
    <dbReference type="NCBI Taxonomy" id="13677"/>
    <lineage>
        <taxon>Eukaryota</taxon>
        <taxon>Metazoa</taxon>
        <taxon>Chordata</taxon>
        <taxon>Craniata</taxon>
        <taxon>Vertebrata</taxon>
        <taxon>Euteleostomi</taxon>
        <taxon>Actinopterygii</taxon>
        <taxon>Neopterygii</taxon>
        <taxon>Teleostei</taxon>
        <taxon>Neoteleostei</taxon>
        <taxon>Acanthomorphata</taxon>
        <taxon>Pelagiaria</taxon>
        <taxon>Scombriformes</taxon>
        <taxon>Scombridae</taxon>
        <taxon>Scomber</taxon>
    </lineage>
</organism>
<dbReference type="PANTHER" id="PTHR24100">
    <property type="entry name" value="BUTYROPHILIN"/>
    <property type="match status" value="1"/>
</dbReference>
<feature type="domain" description="Ig-like" evidence="6">
    <location>
        <begin position="2"/>
        <end position="121"/>
    </location>
</feature>
<evidence type="ECO:0000256" key="5">
    <source>
        <dbReference type="SAM" id="SignalP"/>
    </source>
</evidence>
<evidence type="ECO:0000256" key="2">
    <source>
        <dbReference type="ARBA" id="ARBA00023136"/>
    </source>
</evidence>
<keyword evidence="5" id="KW-0732">Signal</keyword>
<dbReference type="PROSITE" id="PS50835">
    <property type="entry name" value="IG_LIKE"/>
    <property type="match status" value="1"/>
</dbReference>
<dbReference type="SUPFAM" id="SSF48726">
    <property type="entry name" value="Immunoglobulin"/>
    <property type="match status" value="1"/>
</dbReference>
<sequence length="181" mass="20161">MYRVTVLTLLMWTSNAEDITVKSGDDVPLPCQGPRDANITLLEWNRSDLKTDDYVFFLRGDQPNESFQDPSFRGRVQLMDPQIKNGDVSVILKNVNTNDTGTYECQVSVRGKESELINTINLKVEDSGQTSGRDEDGNMRGHVGLIVGLTGVIVAAAAVVFILMIYRRERNHLPPHPPSIC</sequence>
<comment type="caution">
    <text evidence="7">The sequence shown here is derived from an EMBL/GenBank/DDBJ whole genome shotgun (WGS) entry which is preliminary data.</text>
</comment>
<dbReference type="InterPro" id="IPR050504">
    <property type="entry name" value="IgSF_BTN/MOG"/>
</dbReference>
<dbReference type="InterPro" id="IPR013783">
    <property type="entry name" value="Ig-like_fold"/>
</dbReference>
<name>A0AAV1Q5J4_SCOSC</name>
<evidence type="ECO:0000256" key="4">
    <source>
        <dbReference type="SAM" id="Phobius"/>
    </source>
</evidence>
<dbReference type="SMART" id="SM00409">
    <property type="entry name" value="IG"/>
    <property type="match status" value="1"/>
</dbReference>